<reference evidence="3 5" key="1">
    <citation type="submission" date="2016-11" db="EMBL/GenBank/DDBJ databases">
        <authorList>
            <person name="Jaros S."/>
            <person name="Januszkiewicz K."/>
            <person name="Wedrychowicz H."/>
        </authorList>
    </citation>
    <scope>NUCLEOTIDE SEQUENCE [LARGE SCALE GENOMIC DNA]</scope>
    <source>
        <strain evidence="3">NVI 5450</strain>
    </source>
</reference>
<dbReference type="KEGG" id="mvs:MVIS_1332"/>
<dbReference type="Pfam" id="PF02169">
    <property type="entry name" value="LPP20"/>
    <property type="match status" value="1"/>
</dbReference>
<dbReference type="GeneID" id="61294646"/>
<dbReference type="PATRIC" id="fig|80854.5.peg.1414"/>
<reference evidence="2 4" key="2">
    <citation type="submission" date="2016-11" db="EMBL/GenBank/DDBJ databases">
        <authorList>
            <person name="Klemetsen T."/>
        </authorList>
    </citation>
    <scope>NUCLEOTIDE SEQUENCE [LARGE SCALE GENOMIC DNA]</scope>
    <source>
        <strain evidence="2">MT 2528</strain>
    </source>
</reference>
<keyword evidence="4" id="KW-1185">Reference proteome</keyword>
<sequence>MKYLRLLMLATLVSLTGCSLLEKDTVYDVKEPKSFPVLKAVGYAALSSQPGNSESERMLNAMRASKLDAYRELAEQVSGQEIYSDTNYRSRTLQGESIEASVSGIIRGARVVQTYPINEDVYATELELDFKRVFELYENTSSMPTRVRKTHY</sequence>
<proteinExistence type="predicted"/>
<dbReference type="InterPro" id="IPR007293">
    <property type="entry name" value="FlgP"/>
</dbReference>
<feature type="domain" description="Lipoprotein LPP20-like" evidence="1">
    <location>
        <begin position="51"/>
        <end position="129"/>
    </location>
</feature>
<dbReference type="EMBL" id="FPLJ01000028">
    <property type="protein sequence ID" value="SGY85751.1"/>
    <property type="molecule type" value="Genomic_DNA"/>
</dbReference>
<dbReference type="PROSITE" id="PS51257">
    <property type="entry name" value="PROKAR_LIPOPROTEIN"/>
    <property type="match status" value="1"/>
</dbReference>
<evidence type="ECO:0000313" key="2">
    <source>
        <dbReference type="EMBL" id="SGY85751.1"/>
    </source>
</evidence>
<evidence type="ECO:0000259" key="1">
    <source>
        <dbReference type="Pfam" id="PF02169"/>
    </source>
</evidence>
<dbReference type="STRING" id="80854.MVIS_1332"/>
<dbReference type="AlphaFoldDB" id="A0A090IHA0"/>
<dbReference type="HOGENOM" id="CLU_129862_1_0_6"/>
<evidence type="ECO:0000313" key="3">
    <source>
        <dbReference type="EMBL" id="SGY88361.1"/>
    </source>
</evidence>
<dbReference type="Proteomes" id="UP000183794">
    <property type="component" value="Unassembled WGS sequence"/>
</dbReference>
<evidence type="ECO:0000313" key="5">
    <source>
        <dbReference type="Proteomes" id="UP000183794"/>
    </source>
</evidence>
<name>A0A090IHA0_9GAMM</name>
<dbReference type="OrthoDB" id="7348506at2"/>
<organism evidence="3 5">
    <name type="scientific">Moritella viscosa</name>
    <dbReference type="NCBI Taxonomy" id="80854"/>
    <lineage>
        <taxon>Bacteria</taxon>
        <taxon>Pseudomonadati</taxon>
        <taxon>Pseudomonadota</taxon>
        <taxon>Gammaproteobacteria</taxon>
        <taxon>Alteromonadales</taxon>
        <taxon>Moritellaceae</taxon>
        <taxon>Moritella</taxon>
    </lineage>
</organism>
<dbReference type="PIRSF" id="PIRSF028687">
    <property type="entry name" value="UCP028687"/>
    <property type="match status" value="1"/>
</dbReference>
<dbReference type="RefSeq" id="WP_045109664.1">
    <property type="nucleotide sequence ID" value="NZ_CAWQZC010000052.1"/>
</dbReference>
<dbReference type="Proteomes" id="UP000182660">
    <property type="component" value="Unassembled WGS sequence"/>
</dbReference>
<gene>
    <name evidence="2" type="ORF">MT2528_0903</name>
    <name evidence="3" type="ORF">NVI5450_0865</name>
</gene>
<protein>
    <recommendedName>
        <fullName evidence="1">Lipoprotein LPP20-like domain-containing protein</fullName>
    </recommendedName>
</protein>
<dbReference type="InterPro" id="IPR024952">
    <property type="entry name" value="LPP20-like_dom"/>
</dbReference>
<dbReference type="EMBL" id="FPLD01000032">
    <property type="protein sequence ID" value="SGY88361.1"/>
    <property type="molecule type" value="Genomic_DNA"/>
</dbReference>
<accession>A0A090IHA0</accession>
<evidence type="ECO:0000313" key="4">
    <source>
        <dbReference type="Proteomes" id="UP000182660"/>
    </source>
</evidence>